<dbReference type="EMBL" id="JAODUO010000210">
    <property type="protein sequence ID" value="KAK2186208.1"/>
    <property type="molecule type" value="Genomic_DNA"/>
</dbReference>
<comment type="caution">
    <text evidence="1">The sequence shown here is derived from an EMBL/GenBank/DDBJ whole genome shotgun (WGS) entry which is preliminary data.</text>
</comment>
<keyword evidence="2" id="KW-1185">Reference proteome</keyword>
<accession>A0AAD9P117</accession>
<sequence length="16" mass="1824">MSHSQHTYMAIGSTSW</sequence>
<dbReference type="AlphaFoldDB" id="A0AAD9P117"/>
<name>A0AAD9P117_RIDPI</name>
<proteinExistence type="predicted"/>
<organism evidence="1 2">
    <name type="scientific">Ridgeia piscesae</name>
    <name type="common">Tubeworm</name>
    <dbReference type="NCBI Taxonomy" id="27915"/>
    <lineage>
        <taxon>Eukaryota</taxon>
        <taxon>Metazoa</taxon>
        <taxon>Spiralia</taxon>
        <taxon>Lophotrochozoa</taxon>
        <taxon>Annelida</taxon>
        <taxon>Polychaeta</taxon>
        <taxon>Sedentaria</taxon>
        <taxon>Canalipalpata</taxon>
        <taxon>Sabellida</taxon>
        <taxon>Siboglinidae</taxon>
        <taxon>Ridgeia</taxon>
    </lineage>
</organism>
<dbReference type="Proteomes" id="UP001209878">
    <property type="component" value="Unassembled WGS sequence"/>
</dbReference>
<reference evidence="1" key="1">
    <citation type="journal article" date="2023" name="Mol. Biol. Evol.">
        <title>Third-Generation Sequencing Reveals the Adaptive Role of the Epigenome in Three Deep-Sea Polychaetes.</title>
        <authorList>
            <person name="Perez M."/>
            <person name="Aroh O."/>
            <person name="Sun Y."/>
            <person name="Lan Y."/>
            <person name="Juniper S.K."/>
            <person name="Young C.R."/>
            <person name="Angers B."/>
            <person name="Qian P.Y."/>
        </authorList>
    </citation>
    <scope>NUCLEOTIDE SEQUENCE</scope>
    <source>
        <strain evidence="1">R07B-5</strain>
    </source>
</reference>
<evidence type="ECO:0000313" key="1">
    <source>
        <dbReference type="EMBL" id="KAK2186208.1"/>
    </source>
</evidence>
<gene>
    <name evidence="1" type="ORF">NP493_211g03011</name>
</gene>
<protein>
    <submittedName>
        <fullName evidence="1">Uncharacterized protein</fullName>
    </submittedName>
</protein>
<evidence type="ECO:0000313" key="2">
    <source>
        <dbReference type="Proteomes" id="UP001209878"/>
    </source>
</evidence>